<dbReference type="Pfam" id="PF19457">
    <property type="entry name" value="DUF5994"/>
    <property type="match status" value="1"/>
</dbReference>
<keyword evidence="3" id="KW-1185">Reference proteome</keyword>
<evidence type="ECO:0000313" key="3">
    <source>
        <dbReference type="Proteomes" id="UP000315677"/>
    </source>
</evidence>
<comment type="caution">
    <text evidence="2">The sequence shown here is derived from an EMBL/GenBank/DDBJ whole genome shotgun (WGS) entry which is preliminary data.</text>
</comment>
<dbReference type="RefSeq" id="WP_246106381.1">
    <property type="nucleotide sequence ID" value="NZ_VFPA01000001.1"/>
</dbReference>
<dbReference type="InterPro" id="IPR046036">
    <property type="entry name" value="DUF5994"/>
</dbReference>
<dbReference type="AlphaFoldDB" id="A0A543E261"/>
<evidence type="ECO:0000256" key="1">
    <source>
        <dbReference type="SAM" id="MobiDB-lite"/>
    </source>
</evidence>
<dbReference type="Proteomes" id="UP000315677">
    <property type="component" value="Unassembled WGS sequence"/>
</dbReference>
<protein>
    <submittedName>
        <fullName evidence="2">Uncharacterized protein</fullName>
    </submittedName>
</protein>
<dbReference type="EMBL" id="VFPA01000001">
    <property type="protein sequence ID" value="TQM15676.1"/>
    <property type="molecule type" value="Genomic_DNA"/>
</dbReference>
<gene>
    <name evidence="2" type="ORF">FB558_2466</name>
</gene>
<reference evidence="2 3" key="1">
    <citation type="submission" date="2019-06" db="EMBL/GenBank/DDBJ databases">
        <title>Sequencing the genomes of 1000 actinobacteria strains.</title>
        <authorList>
            <person name="Klenk H.-P."/>
        </authorList>
    </citation>
    <scope>NUCLEOTIDE SEQUENCE [LARGE SCALE GENOMIC DNA]</scope>
    <source>
        <strain evidence="2 3">DSM 45301</strain>
    </source>
</reference>
<feature type="compositionally biased region" description="Polar residues" evidence="1">
    <location>
        <begin position="1"/>
        <end position="13"/>
    </location>
</feature>
<evidence type="ECO:0000313" key="2">
    <source>
        <dbReference type="EMBL" id="TQM15676.1"/>
    </source>
</evidence>
<accession>A0A543E261</accession>
<name>A0A543E261_9PSEU</name>
<feature type="region of interest" description="Disordered" evidence="1">
    <location>
        <begin position="1"/>
        <end position="33"/>
    </location>
</feature>
<organism evidence="2 3">
    <name type="scientific">Pseudonocardia kunmingensis</name>
    <dbReference type="NCBI Taxonomy" id="630975"/>
    <lineage>
        <taxon>Bacteria</taxon>
        <taxon>Bacillati</taxon>
        <taxon>Actinomycetota</taxon>
        <taxon>Actinomycetes</taxon>
        <taxon>Pseudonocardiales</taxon>
        <taxon>Pseudonocardiaceae</taxon>
        <taxon>Pseudonocardia</taxon>
    </lineage>
</organism>
<proteinExistence type="predicted"/>
<sequence>MTSAPSTIHTSQPAPVDHEQPRSTLKPSAPLTGRVDGGWWPRSRDLAAELPALQAVVAERLGIVESVSYHLGDWDPAARRAVVGGRSVRLAGYRAQHPATIDVLGARRRLTLLVVSPDTAPATAHAALAAAGSPGNTDEIEALLHAGAVADGNEQR</sequence>